<evidence type="ECO:0000256" key="1">
    <source>
        <dbReference type="ARBA" id="ARBA00022723"/>
    </source>
</evidence>
<dbReference type="PANTHER" id="PTHR31973">
    <property type="entry name" value="POLYPROTEIN, PUTATIVE-RELATED"/>
    <property type="match status" value="1"/>
</dbReference>
<protein>
    <recommendedName>
        <fullName evidence="5">SWIM-type domain-containing protein</fullName>
    </recommendedName>
</protein>
<evidence type="ECO:0000313" key="7">
    <source>
        <dbReference type="Proteomes" id="UP000593568"/>
    </source>
</evidence>
<dbReference type="InterPro" id="IPR007527">
    <property type="entry name" value="Znf_SWIM"/>
</dbReference>
<dbReference type="SMART" id="SM00575">
    <property type="entry name" value="ZnF_PMZ"/>
    <property type="match status" value="1"/>
</dbReference>
<name>A0A7J9F2Y3_9ROSI</name>
<feature type="domain" description="SWIM-type" evidence="5">
    <location>
        <begin position="7"/>
        <end position="39"/>
    </location>
</feature>
<evidence type="ECO:0000256" key="4">
    <source>
        <dbReference type="PROSITE-ProRule" id="PRU00325"/>
    </source>
</evidence>
<dbReference type="PANTHER" id="PTHR31973:SF187">
    <property type="entry name" value="MUTATOR TRANSPOSASE MUDRA PROTEIN"/>
    <property type="match status" value="1"/>
</dbReference>
<dbReference type="Pfam" id="PF04434">
    <property type="entry name" value="SWIM"/>
    <property type="match status" value="1"/>
</dbReference>
<keyword evidence="3" id="KW-0862">Zinc</keyword>
<dbReference type="AlphaFoldDB" id="A0A7J9F2Y3"/>
<evidence type="ECO:0000313" key="6">
    <source>
        <dbReference type="EMBL" id="MBA0779669.1"/>
    </source>
</evidence>
<feature type="non-terminal residue" evidence="6">
    <location>
        <position position="132"/>
    </location>
</feature>
<sequence>MCGRITYIVDLEKMTCSCRLWDLSGIPCVHTVCAIYNKEEDPEKYLAKCYRKEMYMRKYKYALQPINGLDLWENTRNEKKITTKVQCHARKAPKKRAKMVQDESNKTNKTKRLTKIGRTMTCSICKIPGHNQ</sequence>
<dbReference type="Proteomes" id="UP000593568">
    <property type="component" value="Unassembled WGS sequence"/>
</dbReference>
<evidence type="ECO:0000256" key="3">
    <source>
        <dbReference type="ARBA" id="ARBA00022833"/>
    </source>
</evidence>
<dbReference type="GO" id="GO:0008270">
    <property type="term" value="F:zinc ion binding"/>
    <property type="evidence" value="ECO:0007669"/>
    <property type="project" value="UniProtKB-KW"/>
</dbReference>
<gene>
    <name evidence="6" type="ORF">Gotri_003896</name>
</gene>
<accession>A0A7J9F2Y3</accession>
<keyword evidence="1" id="KW-0479">Metal-binding</keyword>
<comment type="caution">
    <text evidence="6">The sequence shown here is derived from an EMBL/GenBank/DDBJ whole genome shotgun (WGS) entry which is preliminary data.</text>
</comment>
<proteinExistence type="predicted"/>
<evidence type="ECO:0000256" key="2">
    <source>
        <dbReference type="ARBA" id="ARBA00022771"/>
    </source>
</evidence>
<dbReference type="PROSITE" id="PS50966">
    <property type="entry name" value="ZF_SWIM"/>
    <property type="match status" value="1"/>
</dbReference>
<keyword evidence="2 4" id="KW-0863">Zinc-finger</keyword>
<dbReference type="EMBL" id="JABEZW010000011">
    <property type="protein sequence ID" value="MBA0779669.1"/>
    <property type="molecule type" value="Genomic_DNA"/>
</dbReference>
<reference evidence="6 7" key="1">
    <citation type="journal article" date="2019" name="Genome Biol. Evol.">
        <title>Insights into the evolution of the New World diploid cottons (Gossypium, subgenus Houzingenia) based on genome sequencing.</title>
        <authorList>
            <person name="Grover C.E."/>
            <person name="Arick M.A. 2nd"/>
            <person name="Thrash A."/>
            <person name="Conover J.L."/>
            <person name="Sanders W.S."/>
            <person name="Peterson D.G."/>
            <person name="Frelichowski J.E."/>
            <person name="Scheffler J.A."/>
            <person name="Scheffler B.E."/>
            <person name="Wendel J.F."/>
        </authorList>
    </citation>
    <scope>NUCLEOTIDE SEQUENCE [LARGE SCALE GENOMIC DNA]</scope>
    <source>
        <strain evidence="6">8</strain>
        <tissue evidence="6">Leaf</tissue>
    </source>
</reference>
<keyword evidence="7" id="KW-1185">Reference proteome</keyword>
<evidence type="ECO:0000259" key="5">
    <source>
        <dbReference type="PROSITE" id="PS50966"/>
    </source>
</evidence>
<organism evidence="6 7">
    <name type="scientific">Gossypium trilobum</name>
    <dbReference type="NCBI Taxonomy" id="34281"/>
    <lineage>
        <taxon>Eukaryota</taxon>
        <taxon>Viridiplantae</taxon>
        <taxon>Streptophyta</taxon>
        <taxon>Embryophyta</taxon>
        <taxon>Tracheophyta</taxon>
        <taxon>Spermatophyta</taxon>
        <taxon>Magnoliopsida</taxon>
        <taxon>eudicotyledons</taxon>
        <taxon>Gunneridae</taxon>
        <taxon>Pentapetalae</taxon>
        <taxon>rosids</taxon>
        <taxon>malvids</taxon>
        <taxon>Malvales</taxon>
        <taxon>Malvaceae</taxon>
        <taxon>Malvoideae</taxon>
        <taxon>Gossypium</taxon>
    </lineage>
</organism>
<dbReference type="InterPro" id="IPR006564">
    <property type="entry name" value="Znf_PMZ"/>
</dbReference>